<dbReference type="GO" id="GO:0005615">
    <property type="term" value="C:extracellular space"/>
    <property type="evidence" value="ECO:0007669"/>
    <property type="project" value="InterPro"/>
</dbReference>
<dbReference type="InterPro" id="IPR008996">
    <property type="entry name" value="IL1/FGF"/>
</dbReference>
<dbReference type="Gene3D" id="2.80.10.50">
    <property type="match status" value="1"/>
</dbReference>
<keyword evidence="3" id="KW-0964">Secreted</keyword>
<dbReference type="PANTHER" id="PTHR10078">
    <property type="entry name" value="INTERLEUKIN-1 FAMILY MEMBER"/>
    <property type="match status" value="1"/>
</dbReference>
<reference evidence="4" key="1">
    <citation type="submission" date="2022-03" db="EMBL/GenBank/DDBJ databases">
        <authorList>
            <person name="Alioto T."/>
            <person name="Alioto T."/>
            <person name="Gomez Garrido J."/>
        </authorList>
    </citation>
    <scope>NUCLEOTIDE SEQUENCE</scope>
</reference>
<dbReference type="GO" id="GO:0010628">
    <property type="term" value="P:positive regulation of gene expression"/>
    <property type="evidence" value="ECO:0007669"/>
    <property type="project" value="TreeGrafter"/>
</dbReference>
<dbReference type="GO" id="GO:0019221">
    <property type="term" value="P:cytokine-mediated signaling pathway"/>
    <property type="evidence" value="ECO:0007669"/>
    <property type="project" value="TreeGrafter"/>
</dbReference>
<proteinExistence type="inferred from homology"/>
<keyword evidence="5" id="KW-1185">Reference proteome</keyword>
<dbReference type="GO" id="GO:0005125">
    <property type="term" value="F:cytokine activity"/>
    <property type="evidence" value="ECO:0007669"/>
    <property type="project" value="InterPro"/>
</dbReference>
<accession>A0AAD1TCF5</accession>
<comment type="similarity">
    <text evidence="2">Belongs to the IL-1 family.</text>
</comment>
<dbReference type="SUPFAM" id="SSF50353">
    <property type="entry name" value="Cytokine"/>
    <property type="match status" value="1"/>
</dbReference>
<name>A0AAD1TCF5_PELCU</name>
<dbReference type="PANTHER" id="PTHR10078:SF35">
    <property type="entry name" value="INTERLEUKIN-18"/>
    <property type="match status" value="1"/>
</dbReference>
<evidence type="ECO:0000256" key="3">
    <source>
        <dbReference type="ARBA" id="ARBA00022525"/>
    </source>
</evidence>
<comment type="subcellular location">
    <subcellularLocation>
        <location evidence="1">Secreted</location>
    </subcellularLocation>
</comment>
<dbReference type="GO" id="GO:0006954">
    <property type="term" value="P:inflammatory response"/>
    <property type="evidence" value="ECO:0007669"/>
    <property type="project" value="InterPro"/>
</dbReference>
<dbReference type="GO" id="GO:0071222">
    <property type="term" value="P:cellular response to lipopolysaccharide"/>
    <property type="evidence" value="ECO:0007669"/>
    <property type="project" value="TreeGrafter"/>
</dbReference>
<dbReference type="GO" id="GO:0006955">
    <property type="term" value="P:immune response"/>
    <property type="evidence" value="ECO:0007669"/>
    <property type="project" value="InterPro"/>
</dbReference>
<protein>
    <submittedName>
        <fullName evidence="4">Interleukin-18</fullName>
    </submittedName>
</protein>
<dbReference type="AlphaFoldDB" id="A0AAD1TCF5"/>
<organism evidence="4 5">
    <name type="scientific">Pelobates cultripes</name>
    <name type="common">Western spadefoot toad</name>
    <dbReference type="NCBI Taxonomy" id="61616"/>
    <lineage>
        <taxon>Eukaryota</taxon>
        <taxon>Metazoa</taxon>
        <taxon>Chordata</taxon>
        <taxon>Craniata</taxon>
        <taxon>Vertebrata</taxon>
        <taxon>Euteleostomi</taxon>
        <taxon>Amphibia</taxon>
        <taxon>Batrachia</taxon>
        <taxon>Anura</taxon>
        <taxon>Pelobatoidea</taxon>
        <taxon>Pelobatidae</taxon>
        <taxon>Pelobates</taxon>
    </lineage>
</organism>
<gene>
    <name evidence="4" type="ORF">PECUL_23A054842</name>
</gene>
<dbReference type="CDD" id="cd23298">
    <property type="entry name" value="beta-trefoil_IL18"/>
    <property type="match status" value="1"/>
</dbReference>
<dbReference type="Proteomes" id="UP001295444">
    <property type="component" value="Chromosome 10"/>
</dbReference>
<evidence type="ECO:0000256" key="1">
    <source>
        <dbReference type="ARBA" id="ARBA00004613"/>
    </source>
</evidence>
<evidence type="ECO:0000256" key="2">
    <source>
        <dbReference type="ARBA" id="ARBA00010448"/>
    </source>
</evidence>
<evidence type="ECO:0000313" key="4">
    <source>
        <dbReference type="EMBL" id="CAH2320167.1"/>
    </source>
</evidence>
<sequence length="198" mass="22547">MTMATNGIQFDCNSEVYYLLPGVKNGILCFVKSELQCDSWAKSKNTVQAVILNYFKEALEAHPEDFSGDVATFKKEYDKDRACFKLLIYRDTLCKGFSVAFTITILNKTYYLSCINTKELRFKEGDPPQKIDGSTSDVIFYQKNASKGDPSSFVFESALGQGYFLAFKNEDGKHKLTLKRPEDQVDERTHFRTVSKKS</sequence>
<dbReference type="InterPro" id="IPR000975">
    <property type="entry name" value="IL-1_fam"/>
</dbReference>
<dbReference type="Pfam" id="PF00340">
    <property type="entry name" value="IL1"/>
    <property type="match status" value="1"/>
</dbReference>
<dbReference type="EMBL" id="OW240921">
    <property type="protein sequence ID" value="CAH2320167.1"/>
    <property type="molecule type" value="Genomic_DNA"/>
</dbReference>
<evidence type="ECO:0000313" key="5">
    <source>
        <dbReference type="Proteomes" id="UP001295444"/>
    </source>
</evidence>